<dbReference type="GO" id="GO:0070482">
    <property type="term" value="P:response to oxygen levels"/>
    <property type="evidence" value="ECO:0007669"/>
    <property type="project" value="TreeGrafter"/>
</dbReference>
<dbReference type="InterPro" id="IPR024096">
    <property type="entry name" value="NO_sig/Golgi_transp_ligand-bd"/>
</dbReference>
<keyword evidence="7" id="KW-0141">cGMP biosynthesis</keyword>
<evidence type="ECO:0000256" key="3">
    <source>
        <dbReference type="ARBA" id="ARBA00022490"/>
    </source>
</evidence>
<dbReference type="SMART" id="SM00044">
    <property type="entry name" value="CYCc"/>
    <property type="match status" value="1"/>
</dbReference>
<dbReference type="SUPFAM" id="SSF55073">
    <property type="entry name" value="Nucleotide cyclase"/>
    <property type="match status" value="1"/>
</dbReference>
<dbReference type="PANTHER" id="PTHR45655:SF13">
    <property type="entry name" value="SOLUBLE GUANYLATE CYCLASE GCY-32-RELATED"/>
    <property type="match status" value="1"/>
</dbReference>
<dbReference type="EC" id="4.6.1.2" evidence="2"/>
<keyword evidence="4" id="KW-0547">Nucleotide-binding</keyword>
<dbReference type="InterPro" id="IPR011645">
    <property type="entry name" value="HNOB_dom_associated"/>
</dbReference>
<dbReference type="InterPro" id="IPR001054">
    <property type="entry name" value="A/G_cyclase"/>
</dbReference>
<evidence type="ECO:0000256" key="7">
    <source>
        <dbReference type="ARBA" id="ARBA00023293"/>
    </source>
</evidence>
<organism evidence="12 13">
    <name type="scientific">Candidula unifasciata</name>
    <dbReference type="NCBI Taxonomy" id="100452"/>
    <lineage>
        <taxon>Eukaryota</taxon>
        <taxon>Metazoa</taxon>
        <taxon>Spiralia</taxon>
        <taxon>Lophotrochozoa</taxon>
        <taxon>Mollusca</taxon>
        <taxon>Gastropoda</taxon>
        <taxon>Heterobranchia</taxon>
        <taxon>Euthyneura</taxon>
        <taxon>Panpulmonata</taxon>
        <taxon>Eupulmonata</taxon>
        <taxon>Stylommatophora</taxon>
        <taxon>Helicina</taxon>
        <taxon>Helicoidea</taxon>
        <taxon>Geomitridae</taxon>
        <taxon>Candidula</taxon>
    </lineage>
</organism>
<comment type="caution">
    <text evidence="12">The sequence shown here is derived from an EMBL/GenBank/DDBJ whole genome shotgun (WGS) entry which is preliminary data.</text>
</comment>
<evidence type="ECO:0000313" key="13">
    <source>
        <dbReference type="Proteomes" id="UP000678393"/>
    </source>
</evidence>
<feature type="region of interest" description="Disordered" evidence="9">
    <location>
        <begin position="601"/>
        <end position="635"/>
    </location>
</feature>
<dbReference type="InterPro" id="IPR029787">
    <property type="entry name" value="Nucleotide_cyclase"/>
</dbReference>
<evidence type="ECO:0000256" key="4">
    <source>
        <dbReference type="ARBA" id="ARBA00022741"/>
    </source>
</evidence>
<dbReference type="PROSITE" id="PS00452">
    <property type="entry name" value="GUANYLATE_CYCLASE_1"/>
    <property type="match status" value="1"/>
</dbReference>
<dbReference type="FunFam" id="3.30.70.1230:FF:000007">
    <property type="entry name" value="Guanylate cyclase soluble subunit alpha-3"/>
    <property type="match status" value="1"/>
</dbReference>
<dbReference type="InterPro" id="IPR002912">
    <property type="entry name" value="ACT_dom"/>
</dbReference>
<sequence>CATEEDGSLTLHYHSSRSGYHPLVKGLLCAVAREIFNQKINIETISCASEEIEAGSDQVHVIFHVTIPDQPESRLQADTTALQKVCRPRRVSPVEDIDNELTPVTLSKEQLSFAFPYHLIFDQKLRLRQFGQTIARLSPVELREGMQISSAFHILYPRISFNVQNICRFINAIFIIAVGPEAAEYDEHGFSMKGQMMWMTDTKLMIFIGSPRLMSLKEMKRLNMYMADIPLYDVTREMVLLYQQRNAEIDITKKLDETTAELTRTSRALALEKQRTEKLLYQMLPEKVANQLRNGEEVEAEKFDQVTVLFSDIVNFTEIAAACSPLDVVSMLNGLYHRFDLKSNEHGVYKVETIGDAYMVVSGVPDITDKHAQLVANFAMDMINQAAYVLSPDTGQPLQIRVGTHSGPVVAGVVGVKMPRYCLFGDTVNTASRMESHAVPGRIHISTETFELIRGHGYICRDRGEVNVKGKGVMRTYFLIGREDKMMPEPNDEHCALPFARDRSNVSRNPLGRAIASLQNGYARELPNTIPSNNKHTSVLGNNEPGKCVDTTTQKSIKDGVCPNIQFTNSSNIGVRDNDSKKNNECKNKVYIVKEKPQDIINNHSSKVESAQFKETSRSPERTPPSRKLIKNTSRVSSTDLDSGVSFADQLTFQDNASNLPDIAWKDPGNLIKFSEQPGYVNHLIRGGRGGDMGRLPLHSKTCVLL</sequence>
<dbReference type="PANTHER" id="PTHR45655">
    <property type="entry name" value="GUANYLATE CYCLASE SOLUBLE SUBUNIT BETA-2"/>
    <property type="match status" value="1"/>
</dbReference>
<comment type="subcellular location">
    <subcellularLocation>
        <location evidence="1">Cytoplasm</location>
    </subcellularLocation>
</comment>
<dbReference type="InterPro" id="IPR018297">
    <property type="entry name" value="A/G_cyclase_CS"/>
</dbReference>
<feature type="domain" description="Guanylate cyclase" evidence="10">
    <location>
        <begin position="307"/>
        <end position="435"/>
    </location>
</feature>
<feature type="non-terminal residue" evidence="12">
    <location>
        <position position="706"/>
    </location>
</feature>
<evidence type="ECO:0000256" key="6">
    <source>
        <dbReference type="ARBA" id="ARBA00023239"/>
    </source>
</evidence>
<dbReference type="FunFam" id="3.30.450.260:FF:000002">
    <property type="entry name" value="guanylate cyclase soluble subunit alpha-2"/>
    <property type="match status" value="1"/>
</dbReference>
<dbReference type="GO" id="GO:0004383">
    <property type="term" value="F:guanylate cyclase activity"/>
    <property type="evidence" value="ECO:0007669"/>
    <property type="project" value="UniProtKB-EC"/>
</dbReference>
<accession>A0A8S4A3X8</accession>
<dbReference type="Gene3D" id="3.90.1520.10">
    <property type="entry name" value="H-NOX domain"/>
    <property type="match status" value="1"/>
</dbReference>
<evidence type="ECO:0000256" key="2">
    <source>
        <dbReference type="ARBA" id="ARBA00012202"/>
    </source>
</evidence>
<evidence type="ECO:0000259" key="11">
    <source>
        <dbReference type="PROSITE" id="PS51671"/>
    </source>
</evidence>
<feature type="domain" description="ACT" evidence="11">
    <location>
        <begin position="16"/>
        <end position="93"/>
    </location>
</feature>
<dbReference type="Pfam" id="PF07701">
    <property type="entry name" value="HNOBA"/>
    <property type="match status" value="1"/>
</dbReference>
<dbReference type="Pfam" id="PF00211">
    <property type="entry name" value="Guanylate_cyc"/>
    <property type="match status" value="1"/>
</dbReference>
<evidence type="ECO:0000256" key="1">
    <source>
        <dbReference type="ARBA" id="ARBA00004496"/>
    </source>
</evidence>
<comment type="similarity">
    <text evidence="8">Belongs to the adenylyl cyclase class-4/guanylyl cyclase family.</text>
</comment>
<keyword evidence="6 8" id="KW-0456">Lyase</keyword>
<dbReference type="Proteomes" id="UP000678393">
    <property type="component" value="Unassembled WGS sequence"/>
</dbReference>
<dbReference type="InterPro" id="IPR038158">
    <property type="entry name" value="H-NOX_domain_sf"/>
</dbReference>
<dbReference type="EMBL" id="CAJHNH020008546">
    <property type="protein sequence ID" value="CAG5136593.1"/>
    <property type="molecule type" value="Genomic_DNA"/>
</dbReference>
<dbReference type="Gene3D" id="6.10.250.780">
    <property type="match status" value="1"/>
</dbReference>
<dbReference type="GO" id="GO:0008074">
    <property type="term" value="C:guanylate cyclase complex, soluble"/>
    <property type="evidence" value="ECO:0007669"/>
    <property type="project" value="TreeGrafter"/>
</dbReference>
<evidence type="ECO:0000259" key="10">
    <source>
        <dbReference type="PROSITE" id="PS50125"/>
    </source>
</evidence>
<keyword evidence="5" id="KW-0342">GTP-binding</keyword>
<dbReference type="InterPro" id="IPR042463">
    <property type="entry name" value="HNOB_dom_associated_sf"/>
</dbReference>
<evidence type="ECO:0000256" key="8">
    <source>
        <dbReference type="RuleBase" id="RU000405"/>
    </source>
</evidence>
<proteinExistence type="inferred from homology"/>
<evidence type="ECO:0000313" key="12">
    <source>
        <dbReference type="EMBL" id="CAG5136593.1"/>
    </source>
</evidence>
<dbReference type="InterPro" id="IPR011644">
    <property type="entry name" value="Heme_NO-bd"/>
</dbReference>
<dbReference type="Gene3D" id="3.30.450.260">
    <property type="entry name" value="Haem NO binding associated domain"/>
    <property type="match status" value="1"/>
</dbReference>
<reference evidence="12" key="1">
    <citation type="submission" date="2021-04" db="EMBL/GenBank/DDBJ databases">
        <authorList>
            <consortium name="Molecular Ecology Group"/>
        </authorList>
    </citation>
    <scope>NUCLEOTIDE SEQUENCE</scope>
</reference>
<evidence type="ECO:0000256" key="5">
    <source>
        <dbReference type="ARBA" id="ARBA00023134"/>
    </source>
</evidence>
<dbReference type="PROSITE" id="PS51671">
    <property type="entry name" value="ACT"/>
    <property type="match status" value="1"/>
</dbReference>
<dbReference type="AlphaFoldDB" id="A0A8S4A3X8"/>
<dbReference type="GO" id="GO:0020037">
    <property type="term" value="F:heme binding"/>
    <property type="evidence" value="ECO:0007669"/>
    <property type="project" value="InterPro"/>
</dbReference>
<keyword evidence="13" id="KW-1185">Reference proteome</keyword>
<gene>
    <name evidence="12" type="ORF">CUNI_LOCUS22151</name>
</gene>
<dbReference type="Pfam" id="PF07700">
    <property type="entry name" value="HNOB"/>
    <property type="match status" value="1"/>
</dbReference>
<dbReference type="GO" id="GO:0005525">
    <property type="term" value="F:GTP binding"/>
    <property type="evidence" value="ECO:0007669"/>
    <property type="project" value="UniProtKB-KW"/>
</dbReference>
<keyword evidence="3" id="KW-0963">Cytoplasm</keyword>
<dbReference type="CDD" id="cd07302">
    <property type="entry name" value="CHD"/>
    <property type="match status" value="1"/>
</dbReference>
<dbReference type="Gene3D" id="3.30.70.1230">
    <property type="entry name" value="Nucleotide cyclase"/>
    <property type="match status" value="1"/>
</dbReference>
<name>A0A8S4A3X8_9EUPU</name>
<dbReference type="SUPFAM" id="SSF111126">
    <property type="entry name" value="Ligand-binding domain in the NO signalling and Golgi transport"/>
    <property type="match status" value="1"/>
</dbReference>
<dbReference type="PROSITE" id="PS50125">
    <property type="entry name" value="GUANYLATE_CYCLASE_2"/>
    <property type="match status" value="1"/>
</dbReference>
<evidence type="ECO:0000256" key="9">
    <source>
        <dbReference type="SAM" id="MobiDB-lite"/>
    </source>
</evidence>
<protein>
    <recommendedName>
        <fullName evidence="2">guanylate cyclase</fullName>
        <ecNumber evidence="2">4.6.1.2</ecNumber>
    </recommendedName>
</protein>
<dbReference type="GO" id="GO:0019934">
    <property type="term" value="P:cGMP-mediated signaling"/>
    <property type="evidence" value="ECO:0007669"/>
    <property type="project" value="TreeGrafter"/>
</dbReference>
<dbReference type="OrthoDB" id="6127067at2759"/>